<name>A0A9P5N6S3_GYMJU</name>
<feature type="compositionally biased region" description="Low complexity" evidence="1">
    <location>
        <begin position="38"/>
        <end position="60"/>
    </location>
</feature>
<protein>
    <submittedName>
        <fullName evidence="2">Uncharacterized protein</fullName>
    </submittedName>
</protein>
<dbReference type="Proteomes" id="UP000724874">
    <property type="component" value="Unassembled WGS sequence"/>
</dbReference>
<dbReference type="OrthoDB" id="3058446at2759"/>
<evidence type="ECO:0000313" key="3">
    <source>
        <dbReference type="Proteomes" id="UP000724874"/>
    </source>
</evidence>
<comment type="caution">
    <text evidence="2">The sequence shown here is derived from an EMBL/GenBank/DDBJ whole genome shotgun (WGS) entry which is preliminary data.</text>
</comment>
<dbReference type="EMBL" id="JADNYJ010000402">
    <property type="protein sequence ID" value="KAF8869794.1"/>
    <property type="molecule type" value="Genomic_DNA"/>
</dbReference>
<feature type="region of interest" description="Disordered" evidence="1">
    <location>
        <begin position="1"/>
        <end position="82"/>
    </location>
</feature>
<sequence length="236" mass="24610">MSSTSANEDHVSAETPPPSQGPASNPDASEVPASGNVPSASSTPAQQQAANTQLAPANANGNSPTQGAAQALPPYGPARQQNVLNMPAPNVALPQGTIMPRDYFQHPVSTWIPLAGFSRITHLSDYVYGIVDANGTIHTIHTMQLKIDPDQVSCIMVLNDDGLVMAPPTAANFPLVVDFPPDDHICEALHALDSLGGTARNVCSINGILIPRIGLNVAAQPNMGTYTSTSETTLMV</sequence>
<organism evidence="2 3">
    <name type="scientific">Gymnopilus junonius</name>
    <name type="common">Spectacular rustgill mushroom</name>
    <name type="synonym">Gymnopilus spectabilis subsp. junonius</name>
    <dbReference type="NCBI Taxonomy" id="109634"/>
    <lineage>
        <taxon>Eukaryota</taxon>
        <taxon>Fungi</taxon>
        <taxon>Dikarya</taxon>
        <taxon>Basidiomycota</taxon>
        <taxon>Agaricomycotina</taxon>
        <taxon>Agaricomycetes</taxon>
        <taxon>Agaricomycetidae</taxon>
        <taxon>Agaricales</taxon>
        <taxon>Agaricineae</taxon>
        <taxon>Hymenogastraceae</taxon>
        <taxon>Gymnopilus</taxon>
    </lineage>
</organism>
<accession>A0A9P5N6S3</accession>
<gene>
    <name evidence="2" type="ORF">CPB84DRAFT_1754820</name>
</gene>
<dbReference type="AlphaFoldDB" id="A0A9P5N6S3"/>
<keyword evidence="3" id="KW-1185">Reference proteome</keyword>
<proteinExistence type="predicted"/>
<evidence type="ECO:0000313" key="2">
    <source>
        <dbReference type="EMBL" id="KAF8869794.1"/>
    </source>
</evidence>
<evidence type="ECO:0000256" key="1">
    <source>
        <dbReference type="SAM" id="MobiDB-lite"/>
    </source>
</evidence>
<reference evidence="2" key="1">
    <citation type="submission" date="2020-11" db="EMBL/GenBank/DDBJ databases">
        <authorList>
            <consortium name="DOE Joint Genome Institute"/>
            <person name="Ahrendt S."/>
            <person name="Riley R."/>
            <person name="Andreopoulos W."/>
            <person name="LaButti K."/>
            <person name="Pangilinan J."/>
            <person name="Ruiz-duenas F.J."/>
            <person name="Barrasa J.M."/>
            <person name="Sanchez-Garcia M."/>
            <person name="Camarero S."/>
            <person name="Miyauchi S."/>
            <person name="Serrano A."/>
            <person name="Linde D."/>
            <person name="Babiker R."/>
            <person name="Drula E."/>
            <person name="Ayuso-Fernandez I."/>
            <person name="Pacheco R."/>
            <person name="Padilla G."/>
            <person name="Ferreira P."/>
            <person name="Barriuso J."/>
            <person name="Kellner H."/>
            <person name="Castanera R."/>
            <person name="Alfaro M."/>
            <person name="Ramirez L."/>
            <person name="Pisabarro A.G."/>
            <person name="Kuo A."/>
            <person name="Tritt A."/>
            <person name="Lipzen A."/>
            <person name="He G."/>
            <person name="Yan M."/>
            <person name="Ng V."/>
            <person name="Cullen D."/>
            <person name="Martin F."/>
            <person name="Rosso M.-N."/>
            <person name="Henrissat B."/>
            <person name="Hibbett D."/>
            <person name="Martinez A.T."/>
            <person name="Grigoriev I.V."/>
        </authorList>
    </citation>
    <scope>NUCLEOTIDE SEQUENCE</scope>
    <source>
        <strain evidence="2">AH 44721</strain>
    </source>
</reference>